<dbReference type="PANTHER" id="PTHR46373">
    <property type="entry name" value="PROTEIN RKD4"/>
    <property type="match status" value="1"/>
</dbReference>
<dbReference type="PANTHER" id="PTHR46373:SF2">
    <property type="entry name" value="RWP-RK DOMAIN-CONTAINING PROTEIN"/>
    <property type="match status" value="1"/>
</dbReference>
<evidence type="ECO:0000256" key="3">
    <source>
        <dbReference type="ARBA" id="ARBA00023054"/>
    </source>
</evidence>
<dbReference type="EMBL" id="HBFK01017185">
    <property type="protein sequence ID" value="CAD8744115.1"/>
    <property type="molecule type" value="Transcribed_RNA"/>
</dbReference>
<name>A0A6U4RSG1_HEMAN</name>
<proteinExistence type="predicted"/>
<keyword evidence="4" id="KW-0238">DNA-binding</keyword>
<feature type="domain" description="RWP-RK" evidence="8">
    <location>
        <begin position="93"/>
        <end position="177"/>
    </location>
</feature>
<evidence type="ECO:0000256" key="7">
    <source>
        <dbReference type="SAM" id="MobiDB-lite"/>
    </source>
</evidence>
<dbReference type="PROSITE" id="PS51519">
    <property type="entry name" value="RWP_RK"/>
    <property type="match status" value="1"/>
</dbReference>
<evidence type="ECO:0000259" key="8">
    <source>
        <dbReference type="PROSITE" id="PS51519"/>
    </source>
</evidence>
<keyword evidence="3" id="KW-0175">Coiled coil</keyword>
<feature type="region of interest" description="Disordered" evidence="7">
    <location>
        <begin position="149"/>
        <end position="203"/>
    </location>
</feature>
<dbReference type="InterPro" id="IPR044607">
    <property type="entry name" value="RKD-like"/>
</dbReference>
<reference evidence="10" key="1">
    <citation type="submission" date="2021-01" db="EMBL/GenBank/DDBJ databases">
        <authorList>
            <person name="Corre E."/>
            <person name="Pelletier E."/>
            <person name="Niang G."/>
            <person name="Scheremetjew M."/>
            <person name="Finn R."/>
            <person name="Kale V."/>
            <person name="Holt S."/>
            <person name="Cochrane G."/>
            <person name="Meng A."/>
            <person name="Brown T."/>
            <person name="Cohen L."/>
        </authorList>
    </citation>
    <scope>NUCLEOTIDE SEQUENCE</scope>
    <source>
        <strain evidence="9">CCMP441</strain>
        <strain evidence="10">CCMP644</strain>
    </source>
</reference>
<keyword evidence="2" id="KW-0805">Transcription regulation</keyword>
<feature type="compositionally biased region" description="Low complexity" evidence="7">
    <location>
        <begin position="32"/>
        <end position="43"/>
    </location>
</feature>
<keyword evidence="5" id="KW-0804">Transcription</keyword>
<evidence type="ECO:0000256" key="6">
    <source>
        <dbReference type="ARBA" id="ARBA00023242"/>
    </source>
</evidence>
<evidence type="ECO:0000256" key="1">
    <source>
        <dbReference type="ARBA" id="ARBA00004049"/>
    </source>
</evidence>
<evidence type="ECO:0000256" key="2">
    <source>
        <dbReference type="ARBA" id="ARBA00023015"/>
    </source>
</evidence>
<organism evidence="10">
    <name type="scientific">Hemiselmis andersenii</name>
    <name type="common">Cryptophyte alga</name>
    <dbReference type="NCBI Taxonomy" id="464988"/>
    <lineage>
        <taxon>Eukaryota</taxon>
        <taxon>Cryptophyceae</taxon>
        <taxon>Cryptomonadales</taxon>
        <taxon>Hemiselmidaceae</taxon>
        <taxon>Hemiselmis</taxon>
    </lineage>
</organism>
<keyword evidence="6" id="KW-0539">Nucleus</keyword>
<gene>
    <name evidence="10" type="ORF">HAND00432_LOCUS32</name>
    <name evidence="9" type="ORF">HAND1043_LOCUS10610</name>
</gene>
<evidence type="ECO:0000256" key="4">
    <source>
        <dbReference type="ARBA" id="ARBA00023125"/>
    </source>
</evidence>
<dbReference type="AlphaFoldDB" id="A0A6U4RSG1"/>
<protein>
    <recommendedName>
        <fullName evidence="8">RWP-RK domain-containing protein</fullName>
    </recommendedName>
</protein>
<evidence type="ECO:0000256" key="5">
    <source>
        <dbReference type="ARBA" id="ARBA00023163"/>
    </source>
</evidence>
<evidence type="ECO:0000313" key="9">
    <source>
        <dbReference type="EMBL" id="CAD8744115.1"/>
    </source>
</evidence>
<accession>A0A6U4RSG1</accession>
<dbReference type="EMBL" id="HBFX01000042">
    <property type="protein sequence ID" value="CAD8945515.1"/>
    <property type="molecule type" value="Transcribed_RNA"/>
</dbReference>
<dbReference type="InterPro" id="IPR003035">
    <property type="entry name" value="RWP-RK_dom"/>
</dbReference>
<comment type="function">
    <text evidence="1">Putative transcription factor.</text>
</comment>
<feature type="region of interest" description="Disordered" evidence="7">
    <location>
        <begin position="32"/>
        <end position="79"/>
    </location>
</feature>
<sequence>MHDPLMALAEFATSTTLPTPTVSRGAPAAARLSAAGSRSGAPAHNKAKHSTSSPSVEVGRAASGGTHPRAAGKEGRHDFSGSEVVDVVLPRRKAGCLDLPQRNPIVVTPEVLESLFEFPLAVASKRLGLSATTIKKLCRKIGIAKWPYKSPTRSGARTSPVLLPATPEHKEDGDNGASGEEGADDSEIESMPHTTPSSPVRKADVPSILANPMMLQGATPAQQDQAKQNAMVLSMVNTALASGMLGTGGVEQVQELLRRACAGTEKALLPPIKPPRCDVMSIDALL</sequence>
<evidence type="ECO:0000313" key="10">
    <source>
        <dbReference type="EMBL" id="CAD8945515.1"/>
    </source>
</evidence>
<dbReference type="GO" id="GO:0003677">
    <property type="term" value="F:DNA binding"/>
    <property type="evidence" value="ECO:0007669"/>
    <property type="project" value="UniProtKB-KW"/>
</dbReference>
<dbReference type="GO" id="GO:0003700">
    <property type="term" value="F:DNA-binding transcription factor activity"/>
    <property type="evidence" value="ECO:0007669"/>
    <property type="project" value="InterPro"/>
</dbReference>
<dbReference type="Pfam" id="PF02042">
    <property type="entry name" value="RWP-RK"/>
    <property type="match status" value="1"/>
</dbReference>